<name>L9XB77_9EURY</name>
<evidence type="ECO:0000313" key="2">
    <source>
        <dbReference type="Proteomes" id="UP000011531"/>
    </source>
</evidence>
<dbReference type="EMBL" id="AOIA01000116">
    <property type="protein sequence ID" value="ELY57873.1"/>
    <property type="molecule type" value="Genomic_DNA"/>
</dbReference>
<reference evidence="1 2" key="1">
    <citation type="journal article" date="2014" name="PLoS Genet.">
        <title>Phylogenetically driven sequencing of extremely halophilic archaea reveals strategies for static and dynamic osmo-response.</title>
        <authorList>
            <person name="Becker E.A."/>
            <person name="Seitzer P.M."/>
            <person name="Tritt A."/>
            <person name="Larsen D."/>
            <person name="Krusor M."/>
            <person name="Yao A.I."/>
            <person name="Wu D."/>
            <person name="Madern D."/>
            <person name="Eisen J.A."/>
            <person name="Darling A.E."/>
            <person name="Facciotti M.T."/>
        </authorList>
    </citation>
    <scope>NUCLEOTIDE SEQUENCE [LARGE SCALE GENOMIC DNA]</scope>
    <source>
        <strain evidence="1 2">DSM 18795</strain>
    </source>
</reference>
<protein>
    <submittedName>
        <fullName evidence="1">Uncharacterized protein</fullName>
    </submittedName>
</protein>
<organism evidence="1 2">
    <name type="scientific">Natronococcus jeotgali DSM 18795</name>
    <dbReference type="NCBI Taxonomy" id="1227498"/>
    <lineage>
        <taxon>Archaea</taxon>
        <taxon>Methanobacteriati</taxon>
        <taxon>Methanobacteriota</taxon>
        <taxon>Stenosarchaea group</taxon>
        <taxon>Halobacteria</taxon>
        <taxon>Halobacteriales</taxon>
        <taxon>Natrialbaceae</taxon>
        <taxon>Natronococcus</taxon>
    </lineage>
</organism>
<gene>
    <name evidence="1" type="ORF">C492_13164</name>
</gene>
<sequence length="88" mass="9835">MRDGDVVHATSHGSRAAREFDGVGQYDYGALLYCEWGRTPGDYAVRVRLDDDCVLVDATLRGYDSSLWIRLEGVCNREDAAETCAFVR</sequence>
<dbReference type="Proteomes" id="UP000011531">
    <property type="component" value="Unassembled WGS sequence"/>
</dbReference>
<keyword evidence="2" id="KW-1185">Reference proteome</keyword>
<evidence type="ECO:0000313" key="1">
    <source>
        <dbReference type="EMBL" id="ELY57873.1"/>
    </source>
</evidence>
<comment type="caution">
    <text evidence="1">The sequence shown here is derived from an EMBL/GenBank/DDBJ whole genome shotgun (WGS) entry which is preliminary data.</text>
</comment>
<dbReference type="OrthoDB" id="282577at2157"/>
<dbReference type="RefSeq" id="WP_008424143.1">
    <property type="nucleotide sequence ID" value="NZ_AOIA01000116.1"/>
</dbReference>
<dbReference type="AlphaFoldDB" id="L9XB77"/>
<dbReference type="STRING" id="1227498.C492_13164"/>
<proteinExistence type="predicted"/>
<accession>L9XB77</accession>